<sequence>MSRIQRSNDEQFLHHQRKERFYEQDGQWYYMTREQIPLGPYDKREHAQEGLSAYLCYLHAAG</sequence>
<accession>Q2S7Y6</accession>
<dbReference type="STRING" id="349521.HCH_06603"/>
<dbReference type="Pfam" id="PF19837">
    <property type="entry name" value="DUF6316"/>
    <property type="match status" value="1"/>
</dbReference>
<dbReference type="RefSeq" id="WP_011400290.1">
    <property type="nucleotide sequence ID" value="NC_007645.1"/>
</dbReference>
<feature type="domain" description="DUF6316" evidence="1">
    <location>
        <begin position="6"/>
        <end position="59"/>
    </location>
</feature>
<dbReference type="OrthoDB" id="6198395at2"/>
<dbReference type="AlphaFoldDB" id="Q2S7Y6"/>
<evidence type="ECO:0000259" key="1">
    <source>
        <dbReference type="Pfam" id="PF19837"/>
    </source>
</evidence>
<keyword evidence="3" id="KW-1185">Reference proteome</keyword>
<dbReference type="InterPro" id="IPR045630">
    <property type="entry name" value="DUF6316"/>
</dbReference>
<dbReference type="KEGG" id="hch:HCH_06603"/>
<name>Q2S7Y6_HAHCH</name>
<organism evidence="2 3">
    <name type="scientific">Hahella chejuensis (strain KCTC 2396)</name>
    <dbReference type="NCBI Taxonomy" id="349521"/>
    <lineage>
        <taxon>Bacteria</taxon>
        <taxon>Pseudomonadati</taxon>
        <taxon>Pseudomonadota</taxon>
        <taxon>Gammaproteobacteria</taxon>
        <taxon>Oceanospirillales</taxon>
        <taxon>Hahellaceae</taxon>
        <taxon>Hahella</taxon>
    </lineage>
</organism>
<gene>
    <name evidence="2" type="ordered locus">HCH_06603</name>
</gene>
<dbReference type="HOGENOM" id="CLU_2897928_0_0_6"/>
<evidence type="ECO:0000313" key="2">
    <source>
        <dbReference type="EMBL" id="ABC33238.1"/>
    </source>
</evidence>
<protein>
    <recommendedName>
        <fullName evidence="1">DUF6316 domain-containing protein</fullName>
    </recommendedName>
</protein>
<reference evidence="2 3" key="1">
    <citation type="journal article" date="2005" name="Nucleic Acids Res.">
        <title>Genomic blueprint of Hahella chejuensis, a marine microbe producing an algicidal agent.</title>
        <authorList>
            <person name="Jeong H."/>
            <person name="Yim J.H."/>
            <person name="Lee C."/>
            <person name="Choi S.-H."/>
            <person name="Park Y.K."/>
            <person name="Yoon S.H."/>
            <person name="Hur C.-G."/>
            <person name="Kang H.-Y."/>
            <person name="Kim D."/>
            <person name="Lee H.H."/>
            <person name="Park K.H."/>
            <person name="Park S.-H."/>
            <person name="Park H.-S."/>
            <person name="Lee H.K."/>
            <person name="Oh T.K."/>
            <person name="Kim J.F."/>
        </authorList>
    </citation>
    <scope>NUCLEOTIDE SEQUENCE [LARGE SCALE GENOMIC DNA]</scope>
    <source>
        <strain evidence="2 3">KCTC 2396</strain>
    </source>
</reference>
<dbReference type="Proteomes" id="UP000000238">
    <property type="component" value="Chromosome"/>
</dbReference>
<evidence type="ECO:0000313" key="3">
    <source>
        <dbReference type="Proteomes" id="UP000000238"/>
    </source>
</evidence>
<dbReference type="EMBL" id="CP000155">
    <property type="protein sequence ID" value="ABC33238.1"/>
    <property type="molecule type" value="Genomic_DNA"/>
</dbReference>
<proteinExistence type="predicted"/>